<name>A0ABX5M636_9PROT</name>
<keyword evidence="1" id="KW-1133">Transmembrane helix</keyword>
<keyword evidence="1" id="KW-0812">Transmembrane</keyword>
<gene>
    <name evidence="2" type="ORF">C8R14_11842</name>
</gene>
<keyword evidence="3" id="KW-1185">Reference proteome</keyword>
<reference evidence="2 3" key="1">
    <citation type="submission" date="2018-04" db="EMBL/GenBank/DDBJ databases">
        <title>Active sludge and wastewater microbial communities from Klosterneuburg, Austria.</title>
        <authorList>
            <person name="Wagner M."/>
        </authorList>
    </citation>
    <scope>NUCLEOTIDE SEQUENCE [LARGE SCALE GENOMIC DNA]</scope>
    <source>
        <strain evidence="2 3">Nm 57</strain>
    </source>
</reference>
<accession>A0ABX5M636</accession>
<organism evidence="2 3">
    <name type="scientific">Nitrosomonas eutropha</name>
    <dbReference type="NCBI Taxonomy" id="916"/>
    <lineage>
        <taxon>Bacteria</taxon>
        <taxon>Pseudomonadati</taxon>
        <taxon>Pseudomonadota</taxon>
        <taxon>Betaproteobacteria</taxon>
        <taxon>Nitrosomonadales</taxon>
        <taxon>Nitrosomonadaceae</taxon>
        <taxon>Nitrosomonas</taxon>
    </lineage>
</organism>
<keyword evidence="1" id="KW-0472">Membrane</keyword>
<feature type="transmembrane region" description="Helical" evidence="1">
    <location>
        <begin position="6"/>
        <end position="24"/>
    </location>
</feature>
<dbReference type="RefSeq" id="WP_011633505.1">
    <property type="nucleotide sequence ID" value="NZ_FMTW01000015.1"/>
</dbReference>
<evidence type="ECO:0000313" key="2">
    <source>
        <dbReference type="EMBL" id="PXV80176.1"/>
    </source>
</evidence>
<evidence type="ECO:0000313" key="3">
    <source>
        <dbReference type="Proteomes" id="UP000247780"/>
    </source>
</evidence>
<dbReference type="Proteomes" id="UP000247780">
    <property type="component" value="Unassembled WGS sequence"/>
</dbReference>
<dbReference type="EMBL" id="QICQ01000018">
    <property type="protein sequence ID" value="PXV80176.1"/>
    <property type="molecule type" value="Genomic_DNA"/>
</dbReference>
<proteinExistence type="predicted"/>
<evidence type="ECO:0000256" key="1">
    <source>
        <dbReference type="SAM" id="Phobius"/>
    </source>
</evidence>
<protein>
    <recommendedName>
        <fullName evidence="4">Transmembrane protein</fullName>
    </recommendedName>
</protein>
<comment type="caution">
    <text evidence="2">The sequence shown here is derived from an EMBL/GenBank/DDBJ whole genome shotgun (WGS) entry which is preliminary data.</text>
</comment>
<evidence type="ECO:0008006" key="4">
    <source>
        <dbReference type="Google" id="ProtNLM"/>
    </source>
</evidence>
<dbReference type="Pfam" id="PF11137">
    <property type="entry name" value="DUF2909"/>
    <property type="match status" value="1"/>
</dbReference>
<feature type="transmembrane region" description="Helical" evidence="1">
    <location>
        <begin position="36"/>
        <end position="57"/>
    </location>
</feature>
<dbReference type="NCBIfam" id="NF033233">
    <property type="entry name" value="twin_helix"/>
    <property type="match status" value="1"/>
</dbReference>
<sequence length="63" mass="7170">MKILAILLLLSILYTLGSAVYYMIKDKGNSTRMVKALTARVILSLTLFAIMMLWVYVEYIHGT</sequence>
<dbReference type="InterPro" id="IPR021313">
    <property type="entry name" value="DUF2909"/>
</dbReference>